<dbReference type="GO" id="GO:0006513">
    <property type="term" value="P:protein monoubiquitination"/>
    <property type="evidence" value="ECO:0007669"/>
    <property type="project" value="TreeGrafter"/>
</dbReference>
<dbReference type="eggNOG" id="KOG4430">
    <property type="taxonomic scope" value="Eukaryota"/>
</dbReference>
<evidence type="ECO:0000256" key="3">
    <source>
        <dbReference type="ARBA" id="ARBA00012483"/>
    </source>
</evidence>
<dbReference type="PANTHER" id="PTHR46077:SF1">
    <property type="entry name" value="TOP1 BINDING ARGININE_SERINE RICH PROTEIN, E3 UBIQUITIN LIGASE"/>
    <property type="match status" value="1"/>
</dbReference>
<comment type="similarity">
    <text evidence="2">Belongs to the PPP4R2 family.</text>
</comment>
<dbReference type="SUPFAM" id="SSF57850">
    <property type="entry name" value="RING/U-box"/>
    <property type="match status" value="1"/>
</dbReference>
<dbReference type="InterPro" id="IPR013083">
    <property type="entry name" value="Znf_RING/FYVE/PHD"/>
</dbReference>
<dbReference type="OrthoDB" id="21204at2759"/>
<feature type="region of interest" description="Disordered" evidence="11">
    <location>
        <begin position="1"/>
        <end position="33"/>
    </location>
</feature>
<keyword evidence="9" id="KW-0804">Transcription</keyword>
<dbReference type="Gene3D" id="3.30.40.10">
    <property type="entry name" value="Zinc/RING finger domain, C3HC4 (zinc finger)"/>
    <property type="match status" value="1"/>
</dbReference>
<name>G7E0Z6_MIXOS</name>
<evidence type="ECO:0000313" key="13">
    <source>
        <dbReference type="EMBL" id="GAA96506.1"/>
    </source>
</evidence>
<evidence type="ECO:0000256" key="10">
    <source>
        <dbReference type="PROSITE-ProRule" id="PRU00175"/>
    </source>
</evidence>
<keyword evidence="4" id="KW-0808">Transferase</keyword>
<keyword evidence="8" id="KW-0805">Transcription regulation</keyword>
<evidence type="ECO:0000256" key="9">
    <source>
        <dbReference type="ARBA" id="ARBA00023163"/>
    </source>
</evidence>
<protein>
    <recommendedName>
        <fullName evidence="3">RING-type E3 ubiquitin transferase</fullName>
        <ecNumber evidence="3">2.3.2.27</ecNumber>
    </recommendedName>
</protein>
<dbReference type="GO" id="GO:0000209">
    <property type="term" value="P:protein polyubiquitination"/>
    <property type="evidence" value="ECO:0007669"/>
    <property type="project" value="TreeGrafter"/>
</dbReference>
<feature type="compositionally biased region" description="Low complexity" evidence="11">
    <location>
        <begin position="634"/>
        <end position="647"/>
    </location>
</feature>
<feature type="domain" description="RING-type" evidence="12">
    <location>
        <begin position="39"/>
        <end position="78"/>
    </location>
</feature>
<dbReference type="GO" id="GO:0061630">
    <property type="term" value="F:ubiquitin protein ligase activity"/>
    <property type="evidence" value="ECO:0007669"/>
    <property type="project" value="UniProtKB-EC"/>
</dbReference>
<dbReference type="EMBL" id="BABT02000102">
    <property type="protein sequence ID" value="GAA96506.1"/>
    <property type="molecule type" value="Genomic_DNA"/>
</dbReference>
<evidence type="ECO:0000256" key="4">
    <source>
        <dbReference type="ARBA" id="ARBA00022679"/>
    </source>
</evidence>
<dbReference type="RefSeq" id="XP_014567449.1">
    <property type="nucleotide sequence ID" value="XM_014711963.1"/>
</dbReference>
<gene>
    <name evidence="13" type="primary">Mo03174</name>
    <name evidence="13" type="ORF">E5Q_03174</name>
</gene>
<sequence>MTGLGLSPTALGKQRQTEQESTIDTNDSASDGDSADECCAICLSSIENRTVIVQCLHDDFCFACLSTWCQQSHKCPLCVAPIEHLIHSIRSDHDYQKHYLLPLLPATEQDTSLTRSTDLRAQSRRQARSTGRCVHWGRRRPATDEPDPEIALERRRYIYRHSLYAKHVACNRFTRHKPFSPTVYAATPLLQRKVAAFTRRELAVFANLDIGWLVHYIDLLLKKLDARQEAAIKLIGEFIGKRAAEHFVHELLAFAQSPYTTLPAWDRVVHFVRCRALSILSRRLDRLIARTKMSLDTEPVIGASQAVTPNTSDDVFVYRPEHDDILFSAARQATTSANWDLLRNIIKYKLERIIRDFSSNPDALFNTASNPPFAMDASEIDEHKQRIFALLDASQGPPFTLQRLCELVLEPRKGYTKLPKYLRSITKTVLVSLPASDFPPDTYTYDVTSLSGGISNDPTEPASVGSLAAIMPRSTHPSPASAPLLSPIPFLQNRTNGHVATDDDDLASDFRLDDSRSSPERERVRATPAPTDMSSLEEAPPTAALADVSLPRGGRPAPLMSSIPASANEAMQTVNTHNQSVSSALPVDIIPSKPAEAARSPALSTVALPPDDPEPRDIAQATAGKVDEMDSLMTDAASTSTLPTASSPEKTTAESLEPGLKRLDQDFDADKAAADRLALITDTNSATNAKHSSP</sequence>
<dbReference type="PANTHER" id="PTHR46077">
    <property type="entry name" value="E3 UBIQUITIN-PROTEIN LIGASE TOPORS"/>
    <property type="match status" value="1"/>
</dbReference>
<evidence type="ECO:0000256" key="5">
    <source>
        <dbReference type="ARBA" id="ARBA00022723"/>
    </source>
</evidence>
<keyword evidence="5" id="KW-0479">Metal-binding</keyword>
<feature type="region of interest" description="Disordered" evidence="11">
    <location>
        <begin position="595"/>
        <end position="664"/>
    </location>
</feature>
<feature type="region of interest" description="Disordered" evidence="11">
    <location>
        <begin position="495"/>
        <end position="542"/>
    </location>
</feature>
<dbReference type="InParanoid" id="G7E0Z6"/>
<dbReference type="HOGENOM" id="CLU_396934_0_0_1"/>
<comment type="catalytic activity">
    <reaction evidence="1">
        <text>S-ubiquitinyl-[E2 ubiquitin-conjugating enzyme]-L-cysteine + [acceptor protein]-L-lysine = [E2 ubiquitin-conjugating enzyme]-L-cysteine + N(6)-ubiquitinyl-[acceptor protein]-L-lysine.</text>
        <dbReference type="EC" id="2.3.2.27"/>
    </reaction>
</comment>
<dbReference type="AlphaFoldDB" id="G7E0Z6"/>
<proteinExistence type="inferred from homology"/>
<evidence type="ECO:0000256" key="1">
    <source>
        <dbReference type="ARBA" id="ARBA00000900"/>
    </source>
</evidence>
<accession>G7E0Z6</accession>
<evidence type="ECO:0000256" key="8">
    <source>
        <dbReference type="ARBA" id="ARBA00023015"/>
    </source>
</evidence>
<dbReference type="InterPro" id="IPR018957">
    <property type="entry name" value="Znf_C3HC4_RING-type"/>
</dbReference>
<evidence type="ECO:0000313" key="14">
    <source>
        <dbReference type="Proteomes" id="UP000009131"/>
    </source>
</evidence>
<dbReference type="GO" id="GO:0008270">
    <property type="term" value="F:zinc ion binding"/>
    <property type="evidence" value="ECO:0007669"/>
    <property type="project" value="UniProtKB-KW"/>
</dbReference>
<dbReference type="GO" id="GO:0030289">
    <property type="term" value="C:protein phosphatase 4 complex"/>
    <property type="evidence" value="ECO:0007669"/>
    <property type="project" value="InterPro"/>
</dbReference>
<evidence type="ECO:0000259" key="12">
    <source>
        <dbReference type="PROSITE" id="PS50089"/>
    </source>
</evidence>
<dbReference type="InterPro" id="IPR015267">
    <property type="entry name" value="PPP4R2"/>
</dbReference>
<keyword evidence="14" id="KW-1185">Reference proteome</keyword>
<dbReference type="eggNOG" id="KOG3175">
    <property type="taxonomic scope" value="Eukaryota"/>
</dbReference>
<dbReference type="InterPro" id="IPR001841">
    <property type="entry name" value="Znf_RING"/>
</dbReference>
<reference evidence="13 14" key="1">
    <citation type="journal article" date="2011" name="J. Gen. Appl. Microbiol.">
        <title>Draft genome sequencing of the enigmatic basidiomycete Mixia osmundae.</title>
        <authorList>
            <person name="Nishida H."/>
            <person name="Nagatsuka Y."/>
            <person name="Sugiyama J."/>
        </authorList>
    </citation>
    <scope>NUCLEOTIDE SEQUENCE [LARGE SCALE GENOMIC DNA]</scope>
    <source>
        <strain evidence="14">CBS 9802 / IAM 14324 / JCM 22182 / KY 12970</strain>
    </source>
</reference>
<evidence type="ECO:0000256" key="2">
    <source>
        <dbReference type="ARBA" id="ARBA00009207"/>
    </source>
</evidence>
<dbReference type="GO" id="GO:0019888">
    <property type="term" value="F:protein phosphatase regulator activity"/>
    <property type="evidence" value="ECO:0007669"/>
    <property type="project" value="InterPro"/>
</dbReference>
<keyword evidence="7" id="KW-0862">Zinc</keyword>
<dbReference type="PROSITE" id="PS50089">
    <property type="entry name" value="ZF_RING_2"/>
    <property type="match status" value="1"/>
</dbReference>
<evidence type="ECO:0000256" key="11">
    <source>
        <dbReference type="SAM" id="MobiDB-lite"/>
    </source>
</evidence>
<feature type="compositionally biased region" description="Polar residues" evidence="11">
    <location>
        <begin position="19"/>
        <end position="31"/>
    </location>
</feature>
<comment type="caution">
    <text evidence="13">The sequence shown here is derived from an EMBL/GenBank/DDBJ whole genome shotgun (WGS) entry which is preliminary data.</text>
</comment>
<reference evidence="13 14" key="2">
    <citation type="journal article" date="2012" name="Open Biol.">
        <title>Characteristics of nucleosomes and linker DNA regions on the genome of the basidiomycete Mixia osmundae revealed by mono- and dinucleosome mapping.</title>
        <authorList>
            <person name="Nishida H."/>
            <person name="Kondo S."/>
            <person name="Matsumoto T."/>
            <person name="Suzuki Y."/>
            <person name="Yoshikawa H."/>
            <person name="Taylor T.D."/>
            <person name="Sugiyama J."/>
        </authorList>
    </citation>
    <scope>NUCLEOTIDE SEQUENCE [LARGE SCALE GENOMIC DNA]</scope>
    <source>
        <strain evidence="14">CBS 9802 / IAM 14324 / JCM 22182 / KY 12970</strain>
    </source>
</reference>
<dbReference type="STRING" id="764103.G7E0Z6"/>
<evidence type="ECO:0000256" key="6">
    <source>
        <dbReference type="ARBA" id="ARBA00022771"/>
    </source>
</evidence>
<keyword evidence="6 10" id="KW-0863">Zinc-finger</keyword>
<evidence type="ECO:0000256" key="7">
    <source>
        <dbReference type="ARBA" id="ARBA00022833"/>
    </source>
</evidence>
<dbReference type="EC" id="2.3.2.27" evidence="3"/>
<feature type="compositionally biased region" description="Basic and acidic residues" evidence="11">
    <location>
        <begin position="508"/>
        <end position="525"/>
    </location>
</feature>
<organism evidence="13 14">
    <name type="scientific">Mixia osmundae (strain CBS 9802 / IAM 14324 / JCM 22182 / KY 12970)</name>
    <dbReference type="NCBI Taxonomy" id="764103"/>
    <lineage>
        <taxon>Eukaryota</taxon>
        <taxon>Fungi</taxon>
        <taxon>Dikarya</taxon>
        <taxon>Basidiomycota</taxon>
        <taxon>Pucciniomycotina</taxon>
        <taxon>Mixiomycetes</taxon>
        <taxon>Mixiales</taxon>
        <taxon>Mixiaceae</taxon>
        <taxon>Mixia</taxon>
    </lineage>
</organism>
<dbReference type="Proteomes" id="UP000009131">
    <property type="component" value="Unassembled WGS sequence"/>
</dbReference>
<dbReference type="Pfam" id="PF00097">
    <property type="entry name" value="zf-C3HC4"/>
    <property type="match status" value="1"/>
</dbReference>
<dbReference type="SMART" id="SM00184">
    <property type="entry name" value="RING"/>
    <property type="match status" value="1"/>
</dbReference>
<dbReference type="Pfam" id="PF09184">
    <property type="entry name" value="PPP4R2"/>
    <property type="match status" value="1"/>
</dbReference>